<feature type="compositionally biased region" description="Acidic residues" evidence="1">
    <location>
        <begin position="335"/>
        <end position="344"/>
    </location>
</feature>
<name>K1VMM2_TRIAC</name>
<sequence length="354" mass="39537">MTTTSGLPIDVLRCVVDQLHPVEDSDTLLCLMRVSSTMWECAVRKLFADLSLTESEVVTLFDAGPDRETPNDPCRRPHPLSGRARKALSFTRRLTIKGPWAQNVLDMMWEATIAGHPLFPNVQQVLFDFGGSASIDLPGRSPRTREPGVYIFGTVDACVLGNDNVNNLFELPAQRYRSITCHEADVGHMLAYILGDEDYFRCDLWQFFQSDTQQAIDYAAASIELKAGKNYPARWTPRLPLHPVQLYLKDGTKLGERLVKWYDDEQCSWIKPFADISNILQIHHFPRSGAGAPPCAVCGKTWRAGELRKFGIFIPSINRAFWKRTLGGWASSDTSSDESDDEDTSASSDGDGSD</sequence>
<organism evidence="2 3">
    <name type="scientific">Trichosporon asahii var. asahii (strain CBS 8904)</name>
    <name type="common">Yeast</name>
    <dbReference type="NCBI Taxonomy" id="1220162"/>
    <lineage>
        <taxon>Eukaryota</taxon>
        <taxon>Fungi</taxon>
        <taxon>Dikarya</taxon>
        <taxon>Basidiomycota</taxon>
        <taxon>Agaricomycotina</taxon>
        <taxon>Tremellomycetes</taxon>
        <taxon>Trichosporonales</taxon>
        <taxon>Trichosporonaceae</taxon>
        <taxon>Trichosporon</taxon>
    </lineage>
</organism>
<evidence type="ECO:0000313" key="3">
    <source>
        <dbReference type="Proteomes" id="UP000006757"/>
    </source>
</evidence>
<dbReference type="InParanoid" id="K1VMM2"/>
<proteinExistence type="predicted"/>
<feature type="region of interest" description="Disordered" evidence="1">
    <location>
        <begin position="330"/>
        <end position="354"/>
    </location>
</feature>
<accession>K1VMM2</accession>
<protein>
    <submittedName>
        <fullName evidence="2">Uncharacterized protein</fullName>
    </submittedName>
</protein>
<dbReference type="HOGENOM" id="CLU_790338_0_0_1"/>
<comment type="caution">
    <text evidence="2">The sequence shown here is derived from an EMBL/GenBank/DDBJ whole genome shotgun (WGS) entry which is preliminary data.</text>
</comment>
<dbReference type="AlphaFoldDB" id="K1VMM2"/>
<dbReference type="Proteomes" id="UP000006757">
    <property type="component" value="Unassembled WGS sequence"/>
</dbReference>
<feature type="compositionally biased region" description="Low complexity" evidence="1">
    <location>
        <begin position="345"/>
        <end position="354"/>
    </location>
</feature>
<gene>
    <name evidence="2" type="ORF">A1Q2_07769</name>
</gene>
<evidence type="ECO:0000256" key="1">
    <source>
        <dbReference type="SAM" id="MobiDB-lite"/>
    </source>
</evidence>
<keyword evidence="3" id="KW-1185">Reference proteome</keyword>
<reference evidence="2 3" key="1">
    <citation type="journal article" date="2012" name="Eukaryot. Cell">
        <title>Genome sequence of the Trichosporon asahii environmental strain CBS 8904.</title>
        <authorList>
            <person name="Yang R.Y."/>
            <person name="Li H.T."/>
            <person name="Zhu H."/>
            <person name="Zhou G.P."/>
            <person name="Wang M."/>
            <person name="Wang L."/>
        </authorList>
    </citation>
    <scope>NUCLEOTIDE SEQUENCE [LARGE SCALE GENOMIC DNA]</scope>
    <source>
        <strain evidence="2 3">CBS 8904</strain>
    </source>
</reference>
<evidence type="ECO:0000313" key="2">
    <source>
        <dbReference type="EMBL" id="EKC97972.1"/>
    </source>
</evidence>
<dbReference type="EMBL" id="AMBO01000400">
    <property type="protein sequence ID" value="EKC97972.1"/>
    <property type="molecule type" value="Genomic_DNA"/>
</dbReference>